<dbReference type="EMBL" id="JBJURJ010000013">
    <property type="protein sequence ID" value="MFM9330398.1"/>
    <property type="molecule type" value="Genomic_DNA"/>
</dbReference>
<protein>
    <submittedName>
        <fullName evidence="1">LysR family transcriptional regulator</fullName>
    </submittedName>
</protein>
<accession>A0ACC7P0D1</accession>
<name>A0ACC7P0D1_9BACL</name>
<organism evidence="1 2">
    <name type="scientific">Paenibacillus mesotrionivorans</name>
    <dbReference type="NCBI Taxonomy" id="3160968"/>
    <lineage>
        <taxon>Bacteria</taxon>
        <taxon>Bacillati</taxon>
        <taxon>Bacillota</taxon>
        <taxon>Bacilli</taxon>
        <taxon>Bacillales</taxon>
        <taxon>Paenibacillaceae</taxon>
        <taxon>Paenibacillus</taxon>
    </lineage>
</organism>
<sequence length="296" mass="33301">MELRQLHYFIKVAQKQHVTQASEELHVAQSAVSRQIHQLEQELGVSLFVQKGRNLQLTPVGKLFLDRVENIFTDLERAVREVREFLDPELGEVRIGFPHSMGISLLPTVVAQFRKEHPGVKFRLRQGTYSSLLRDVISGEIDLSFVSPFPESHDQVTGELLLTEELYAVVPVNHPLAEREEIRLDELSGDPFVMFSDAYSLRSIVLDGCRAAGFVPQIGFEGEETDTIRGLVAAGLGVGLLPEMALTEISPLEPAKIRISEPKVTRTIGLVRRKEEKLTPVAELFRSFLMNYFKLG</sequence>
<proteinExistence type="predicted"/>
<evidence type="ECO:0000313" key="2">
    <source>
        <dbReference type="Proteomes" id="UP001631969"/>
    </source>
</evidence>
<dbReference type="Proteomes" id="UP001631969">
    <property type="component" value="Unassembled WGS sequence"/>
</dbReference>
<keyword evidence="2" id="KW-1185">Reference proteome</keyword>
<gene>
    <name evidence="1" type="ORF">ACI1P1_19030</name>
</gene>
<evidence type="ECO:0000313" key="1">
    <source>
        <dbReference type="EMBL" id="MFM9330398.1"/>
    </source>
</evidence>
<reference evidence="1" key="1">
    <citation type="submission" date="2024-12" db="EMBL/GenBank/DDBJ databases">
        <authorList>
            <person name="Wu N."/>
        </authorList>
    </citation>
    <scope>NUCLEOTIDE SEQUENCE</scope>
    <source>
        <strain evidence="1">P15</strain>
    </source>
</reference>
<comment type="caution">
    <text evidence="1">The sequence shown here is derived from an EMBL/GenBank/DDBJ whole genome shotgun (WGS) entry which is preliminary data.</text>
</comment>